<evidence type="ECO:0000256" key="2">
    <source>
        <dbReference type="PROSITE-ProRule" id="PRU01091"/>
    </source>
</evidence>
<dbReference type="SUPFAM" id="SSF46894">
    <property type="entry name" value="C-terminal effector domain of the bipartite response regulators"/>
    <property type="match status" value="1"/>
</dbReference>
<dbReference type="STRING" id="489703.SAMN04488038_105120"/>
<dbReference type="Pfam" id="PF00486">
    <property type="entry name" value="Trans_reg_C"/>
    <property type="match status" value="1"/>
</dbReference>
<dbReference type="InterPro" id="IPR036388">
    <property type="entry name" value="WH-like_DNA-bd_sf"/>
</dbReference>
<dbReference type="CDD" id="cd00383">
    <property type="entry name" value="trans_reg_C"/>
    <property type="match status" value="1"/>
</dbReference>
<dbReference type="Proteomes" id="UP000199233">
    <property type="component" value="Unassembled WGS sequence"/>
</dbReference>
<sequence>MDSAPEASEVSLQIGEWIVRNDLLRIESASGHALLEPRPMQLLLYLAERPFRVIAPDQLLADIWGGTFYGDAPLQRAVAMLRRALGDCATAPRYIQTVRKRGYRLIAPVCRDAPPGAGFVRHPPEPRSHSARDEAPSFARNRLLAAARRALLKQAGAPHNVVLMLGTDAGGRSSLMYAGLIPLPQQRYAQDGLQATALAQLDLELPREPRTSGRSALRGARAHRAAAVRDGDSTAATARRHRLLLTLGRTEQLSRPQDPQAMACFAQILDTLTRPPAPPLIQAPGSECYHELPWALPLLPD</sequence>
<feature type="domain" description="OmpR/PhoB-type" evidence="4">
    <location>
        <begin position="9"/>
        <end position="107"/>
    </location>
</feature>
<dbReference type="AlphaFoldDB" id="A0A1H9EQQ8"/>
<dbReference type="SMART" id="SM00862">
    <property type="entry name" value="Trans_reg_C"/>
    <property type="match status" value="1"/>
</dbReference>
<organism evidence="5 6">
    <name type="scientific">Solimonas aquatica</name>
    <dbReference type="NCBI Taxonomy" id="489703"/>
    <lineage>
        <taxon>Bacteria</taxon>
        <taxon>Pseudomonadati</taxon>
        <taxon>Pseudomonadota</taxon>
        <taxon>Gammaproteobacteria</taxon>
        <taxon>Nevskiales</taxon>
        <taxon>Nevskiaceae</taxon>
        <taxon>Solimonas</taxon>
    </lineage>
</organism>
<evidence type="ECO:0000256" key="1">
    <source>
        <dbReference type="ARBA" id="ARBA00023125"/>
    </source>
</evidence>
<dbReference type="OrthoDB" id="1971692at2"/>
<accession>A0A1H9EQQ8</accession>
<dbReference type="GO" id="GO:0003677">
    <property type="term" value="F:DNA binding"/>
    <property type="evidence" value="ECO:0007669"/>
    <property type="project" value="UniProtKB-UniRule"/>
</dbReference>
<reference evidence="5 6" key="1">
    <citation type="submission" date="2016-10" db="EMBL/GenBank/DDBJ databases">
        <authorList>
            <person name="de Groot N.N."/>
        </authorList>
    </citation>
    <scope>NUCLEOTIDE SEQUENCE [LARGE SCALE GENOMIC DNA]</scope>
    <source>
        <strain evidence="5 6">DSM 25927</strain>
    </source>
</reference>
<dbReference type="GO" id="GO:0000160">
    <property type="term" value="P:phosphorelay signal transduction system"/>
    <property type="evidence" value="ECO:0007669"/>
    <property type="project" value="InterPro"/>
</dbReference>
<dbReference type="InterPro" id="IPR016032">
    <property type="entry name" value="Sig_transdc_resp-reg_C-effctor"/>
</dbReference>
<name>A0A1H9EQQ8_9GAMM</name>
<protein>
    <submittedName>
        <fullName evidence="5">DNA-binding winged helix-turn-helix (WHTH) domain-containing protein</fullName>
    </submittedName>
</protein>
<feature type="DNA-binding region" description="OmpR/PhoB-type" evidence="2">
    <location>
        <begin position="9"/>
        <end position="107"/>
    </location>
</feature>
<feature type="region of interest" description="Disordered" evidence="3">
    <location>
        <begin position="207"/>
        <end position="233"/>
    </location>
</feature>
<evidence type="ECO:0000313" key="6">
    <source>
        <dbReference type="Proteomes" id="UP000199233"/>
    </source>
</evidence>
<dbReference type="PROSITE" id="PS51755">
    <property type="entry name" value="OMPR_PHOB"/>
    <property type="match status" value="1"/>
</dbReference>
<evidence type="ECO:0000313" key="5">
    <source>
        <dbReference type="EMBL" id="SEQ27999.1"/>
    </source>
</evidence>
<evidence type="ECO:0000259" key="4">
    <source>
        <dbReference type="PROSITE" id="PS51755"/>
    </source>
</evidence>
<keyword evidence="6" id="KW-1185">Reference proteome</keyword>
<evidence type="ECO:0000256" key="3">
    <source>
        <dbReference type="SAM" id="MobiDB-lite"/>
    </source>
</evidence>
<proteinExistence type="predicted"/>
<dbReference type="GO" id="GO:0006355">
    <property type="term" value="P:regulation of DNA-templated transcription"/>
    <property type="evidence" value="ECO:0007669"/>
    <property type="project" value="InterPro"/>
</dbReference>
<dbReference type="Gene3D" id="1.10.10.10">
    <property type="entry name" value="Winged helix-like DNA-binding domain superfamily/Winged helix DNA-binding domain"/>
    <property type="match status" value="1"/>
</dbReference>
<keyword evidence="1 2" id="KW-0238">DNA-binding</keyword>
<dbReference type="InterPro" id="IPR001867">
    <property type="entry name" value="OmpR/PhoB-type_DNA-bd"/>
</dbReference>
<dbReference type="EMBL" id="FOFS01000005">
    <property type="protein sequence ID" value="SEQ27999.1"/>
    <property type="molecule type" value="Genomic_DNA"/>
</dbReference>
<gene>
    <name evidence="5" type="ORF">SAMN04488038_105120</name>
</gene>
<dbReference type="RefSeq" id="WP_093284139.1">
    <property type="nucleotide sequence ID" value="NZ_FOFS01000005.1"/>
</dbReference>